<evidence type="ECO:0000313" key="12">
    <source>
        <dbReference type="Proteomes" id="UP000092627"/>
    </source>
</evidence>
<evidence type="ECO:0000256" key="9">
    <source>
        <dbReference type="SAM" id="SignalP"/>
    </source>
</evidence>
<dbReference type="AlphaFoldDB" id="A0A1A8TQQ6"/>
<dbReference type="PANTHER" id="PTHR35891">
    <property type="entry name" value="THIOL:DISULFIDE INTERCHANGE PROTEIN DSBA"/>
    <property type="match status" value="1"/>
</dbReference>
<evidence type="ECO:0000256" key="4">
    <source>
        <dbReference type="ARBA" id="ARBA00022764"/>
    </source>
</evidence>
<evidence type="ECO:0000256" key="7">
    <source>
        <dbReference type="PIRNR" id="PIRNR001488"/>
    </source>
</evidence>
<keyword evidence="4 7" id="KW-0574">Periplasm</keyword>
<organism evidence="11 12">
    <name type="scientific">Marinomonas aquimarina</name>
    <dbReference type="NCBI Taxonomy" id="295068"/>
    <lineage>
        <taxon>Bacteria</taxon>
        <taxon>Pseudomonadati</taxon>
        <taxon>Pseudomonadota</taxon>
        <taxon>Gammaproteobacteria</taxon>
        <taxon>Oceanospirillales</taxon>
        <taxon>Oceanospirillaceae</taxon>
        <taxon>Marinomonas</taxon>
    </lineage>
</organism>
<dbReference type="PROSITE" id="PS00194">
    <property type="entry name" value="THIOREDOXIN_1"/>
    <property type="match status" value="1"/>
</dbReference>
<gene>
    <name evidence="11" type="primary">dsbA</name>
    <name evidence="11" type="ORF">MAQ5080_03191</name>
</gene>
<feature type="domain" description="Thioredoxin" evidence="10">
    <location>
        <begin position="8"/>
        <end position="152"/>
    </location>
</feature>
<accession>A0A1A8TQQ6</accession>
<evidence type="ECO:0000256" key="2">
    <source>
        <dbReference type="ARBA" id="ARBA00005791"/>
    </source>
</evidence>
<evidence type="ECO:0000256" key="5">
    <source>
        <dbReference type="ARBA" id="ARBA00023157"/>
    </source>
</evidence>
<dbReference type="GO" id="GO:0042597">
    <property type="term" value="C:periplasmic space"/>
    <property type="evidence" value="ECO:0007669"/>
    <property type="project" value="UniProtKB-SubCell"/>
</dbReference>
<dbReference type="STRING" id="295068.MAQ5080_03191"/>
<evidence type="ECO:0000256" key="6">
    <source>
        <dbReference type="ARBA" id="ARBA00023284"/>
    </source>
</evidence>
<dbReference type="InterPro" id="IPR013766">
    <property type="entry name" value="Thioredoxin_domain"/>
</dbReference>
<dbReference type="OrthoDB" id="9784896at2"/>
<sequence>MKKLLTALFVTLLLPITSAWAQDYSDGNGYTTISNPVRTADPSKIEVVEIFWYGCPHCYALEPFTQAWKKNLADDVDFKYLPAVFGRNWLAHAKAFHVADILGVEEQLHSDMFNAIHQDRKRMTSEDELAEFFTQYGVSEDEFTKQYNSFAVNSRLSQADAKIRAYGARGVPGLIVNGKYLVTAATAGGNDNIYSVVDYLIEQERQASK</sequence>
<name>A0A1A8TQQ6_9GAMM</name>
<feature type="signal peptide" evidence="9">
    <location>
        <begin position="1"/>
        <end position="21"/>
    </location>
</feature>
<feature type="disulfide bond" description="Redox-active" evidence="8">
    <location>
        <begin position="55"/>
        <end position="58"/>
    </location>
</feature>
<dbReference type="RefSeq" id="WP_067212769.1">
    <property type="nucleotide sequence ID" value="NZ_FLOC01000022.1"/>
</dbReference>
<dbReference type="InterPro" id="IPR017937">
    <property type="entry name" value="Thioredoxin_CS"/>
</dbReference>
<dbReference type="Proteomes" id="UP000092627">
    <property type="component" value="Unassembled WGS sequence"/>
</dbReference>
<reference evidence="11 12" key="1">
    <citation type="submission" date="2016-06" db="EMBL/GenBank/DDBJ databases">
        <authorList>
            <person name="Kjaerup R.B."/>
            <person name="Dalgaard T.S."/>
            <person name="Juul-Madsen H.R."/>
        </authorList>
    </citation>
    <scope>NUCLEOTIDE SEQUENCE [LARGE SCALE GENOMIC DNA]</scope>
    <source>
        <strain evidence="11 12">CECT 5080</strain>
    </source>
</reference>
<dbReference type="EMBL" id="FLOC01000022">
    <property type="protein sequence ID" value="SBS35483.1"/>
    <property type="molecule type" value="Genomic_DNA"/>
</dbReference>
<dbReference type="InterPro" id="IPR050824">
    <property type="entry name" value="Thiol_disulfide_DsbA"/>
</dbReference>
<dbReference type="GO" id="GO:0015036">
    <property type="term" value="F:disulfide oxidoreductase activity"/>
    <property type="evidence" value="ECO:0007669"/>
    <property type="project" value="UniProtKB-ARBA"/>
</dbReference>
<dbReference type="Pfam" id="PF01323">
    <property type="entry name" value="DSBA"/>
    <property type="match status" value="1"/>
</dbReference>
<keyword evidence="5 7" id="KW-1015">Disulfide bond</keyword>
<keyword evidence="6" id="KW-0676">Redox-active center</keyword>
<keyword evidence="12" id="KW-1185">Reference proteome</keyword>
<dbReference type="InterPro" id="IPR001853">
    <property type="entry name" value="DSBA-like_thioredoxin_dom"/>
</dbReference>
<keyword evidence="3 9" id="KW-0732">Signal</keyword>
<evidence type="ECO:0000313" key="11">
    <source>
        <dbReference type="EMBL" id="SBS35483.1"/>
    </source>
</evidence>
<comment type="subcellular location">
    <subcellularLocation>
        <location evidence="1 7">Periplasm</location>
    </subcellularLocation>
</comment>
<evidence type="ECO:0000259" key="10">
    <source>
        <dbReference type="PROSITE" id="PS51352"/>
    </source>
</evidence>
<dbReference type="PROSITE" id="PS51352">
    <property type="entry name" value="THIOREDOXIN_2"/>
    <property type="match status" value="1"/>
</dbReference>
<dbReference type="SUPFAM" id="SSF52833">
    <property type="entry name" value="Thioredoxin-like"/>
    <property type="match status" value="1"/>
</dbReference>
<proteinExistence type="inferred from homology"/>
<evidence type="ECO:0000256" key="8">
    <source>
        <dbReference type="PIRSR" id="PIRSR001488-1"/>
    </source>
</evidence>
<dbReference type="Gene3D" id="3.40.30.10">
    <property type="entry name" value="Glutaredoxin"/>
    <property type="match status" value="1"/>
</dbReference>
<dbReference type="PANTHER" id="PTHR35891:SF2">
    <property type="entry name" value="THIOL:DISULFIDE INTERCHANGE PROTEIN DSBA"/>
    <property type="match status" value="1"/>
</dbReference>
<protein>
    <recommendedName>
        <fullName evidence="7">Thiol:disulfide interchange protein</fullName>
    </recommendedName>
</protein>
<dbReference type="InterPro" id="IPR036249">
    <property type="entry name" value="Thioredoxin-like_sf"/>
</dbReference>
<dbReference type="PIRSF" id="PIRSF001488">
    <property type="entry name" value="Tdi_protein"/>
    <property type="match status" value="1"/>
</dbReference>
<dbReference type="CDD" id="cd03019">
    <property type="entry name" value="DsbA_DsbA"/>
    <property type="match status" value="1"/>
</dbReference>
<comment type="similarity">
    <text evidence="2">Belongs to the thioredoxin family. DsbA subfamily.</text>
</comment>
<evidence type="ECO:0000256" key="1">
    <source>
        <dbReference type="ARBA" id="ARBA00004418"/>
    </source>
</evidence>
<feature type="chain" id="PRO_5008379221" description="Thiol:disulfide interchange protein" evidence="9">
    <location>
        <begin position="22"/>
        <end position="209"/>
    </location>
</feature>
<evidence type="ECO:0000256" key="3">
    <source>
        <dbReference type="ARBA" id="ARBA00022729"/>
    </source>
</evidence>
<dbReference type="InterPro" id="IPR023205">
    <property type="entry name" value="DsbA/DsbL"/>
</dbReference>